<dbReference type="InterPro" id="IPR013103">
    <property type="entry name" value="RVT_2"/>
</dbReference>
<keyword evidence="1" id="KW-0645">Protease</keyword>
<dbReference type="Pfam" id="PF13976">
    <property type="entry name" value="gag_pre-integrs"/>
    <property type="match status" value="1"/>
</dbReference>
<dbReference type="InterPro" id="IPR025724">
    <property type="entry name" value="GAG-pre-integrase_dom"/>
</dbReference>
<dbReference type="GO" id="GO:0015074">
    <property type="term" value="P:DNA integration"/>
    <property type="evidence" value="ECO:0007669"/>
    <property type="project" value="InterPro"/>
</dbReference>
<evidence type="ECO:0000313" key="4">
    <source>
        <dbReference type="EMBL" id="SPD09178.1"/>
    </source>
</evidence>
<evidence type="ECO:0000256" key="2">
    <source>
        <dbReference type="SAM" id="MobiDB-lite"/>
    </source>
</evidence>
<dbReference type="EMBL" id="OIVN01003157">
    <property type="protein sequence ID" value="SPD09178.1"/>
    <property type="molecule type" value="Genomic_DNA"/>
</dbReference>
<protein>
    <recommendedName>
        <fullName evidence="3">Integrase catalytic domain-containing protein</fullName>
    </recommendedName>
</protein>
<feature type="region of interest" description="Disordered" evidence="2">
    <location>
        <begin position="432"/>
        <end position="470"/>
    </location>
</feature>
<dbReference type="Gene3D" id="3.30.420.10">
    <property type="entry name" value="Ribonuclease H-like superfamily/Ribonuclease H"/>
    <property type="match status" value="1"/>
</dbReference>
<dbReference type="PANTHER" id="PTHR11439:SF484">
    <property type="entry name" value="REVERSE TRANSCRIPTASE TY1_COPIA-TYPE DOMAIN-CONTAINING PROTEIN"/>
    <property type="match status" value="1"/>
</dbReference>
<dbReference type="Pfam" id="PF07727">
    <property type="entry name" value="RVT_2"/>
    <property type="match status" value="1"/>
</dbReference>
<dbReference type="InterPro" id="IPR054722">
    <property type="entry name" value="PolX-like_BBD"/>
</dbReference>
<feature type="domain" description="Integrase catalytic" evidence="3">
    <location>
        <begin position="684"/>
        <end position="854"/>
    </location>
</feature>
<dbReference type="InterPro" id="IPR043502">
    <property type="entry name" value="DNA/RNA_pol_sf"/>
</dbReference>
<dbReference type="GO" id="GO:0003676">
    <property type="term" value="F:nucleic acid binding"/>
    <property type="evidence" value="ECO:0007669"/>
    <property type="project" value="InterPro"/>
</dbReference>
<sequence length="1526" mass="169915">MSCLILFTNVPVDAVLASDILKDATKAVSKIIGKPESVKLREWIPTAKQGYKPPPEFQVEAKEPLIDLSSTDSTELWLIQWPKNKELPGLDGQELSLNLHRDGQLGSFEDSSGKNYDIVSFAAQESNATVFLSSASKPNIVTSFGYFIFNSSKFSNEVSSQASFGSCLASFCLTAYASPVPFSSRGTPALCLAPPVGLGCSSSTARPHRGSQSLSSLTPPLVPSDSLFFGSMTSTKLKGSNYLQWSRAVLVFLTGRGKESYLTTTKPTDATKISKWIKEDAQIMTWLWNSLDPDVFNNVSYLESSKDIWDTLHLMYSSEENITRIHELYQDMFSLQQGDRSIEEYFSLLQGMWDELNVYQPLSTDLQKQQKYREEFRVAKFLSGLKPDLDPIRSQILSGKDIPTVRETYARVRRAAISSSGLKDERSALVGHYDTPQGERGDHSSRRGTHNGRGSRAWANHATIDGDNSTPISEEQVLISKAEYDSILQRASSSSMVASGNTCLHSSSSPSWVIDSGASDHMTGNSSLLSNISNPCSPFSVTVANGTKTPVQGIGTVSTPNLTFSNVLYLPEFPFNLLSVHKLTVALRCSIAFFPSYCVFQDLKTKRTIGGGFEKDGLYYFRPFHTSIPSALRSSVSPYQWHCRLGHPSSLNLQKLVPSLSDFSSFNCETCELSKHHRATFKLRNDEPCLHPFELVHSDVWGPARTTGLCGARYFVTFIDDHSRLTWVYVLKDRSQLFAIFQSFYAEISNQFNAKLLAFRTDNAREYTESSFQEFLTSRGIIHQTSCVRTPQQNGIAERKNGPILAIARALMLQMHVPKLFWADAVLTATYLLNRMPSRVLKGKSPFEILFADKSPFSVPLKVFGCVSFVHNLNPSRDKLDPRAHKCIFLGYSRTQKGYRCYNPSLQKYFVSADVTFFEDVPYYSPQGGQLQESILSSPVIPTPIPFAPQAPPISQVYVRRRHHGVPLVPPIVESPPLLPSSASTSTDLPLPQSTSDLDLPIALRKSKRTCTEHPISNYVSFDHLSSSFKAFSLSVSSIVVPKSYREALSHPGWRTSIVGCRWVFTVKQNPDGTVDRLKARLVAKGFTQTYGLDYTETFSPVAKLNSIRIIISLAANLDWPLHQLDVKNAFLHGDLNETVYMAQPPGFESKGEYVCHLKKSIYGLKQSPRAWFDKFSKAVVSHGMTRSQADHSVFFKKTKIGIVILVVYVDDIVITGSDKEGIQILINHLSSSFLTKYLGKLRYFLGIEVARSKAGISLSQRKYTLDILQDTGYLGSKPVATPMESNLKLMPDEGDFIDDPDIYRRLVGKLIYLTITRPDISYAVSVVSQFMTNPRVPHMNAVIRILKYLKNAPGRGLFYRSSGHLRIEGYTDADWAGSPSDRKSTTGYCTFIGGNLVTWRSKKQSVVARSSAEAEYRAMAHTTCELTWLRTVLQEFGLLTQGPTPLYCDNQAAIHIASNPVFHERTKHIEVDCHFVRSKVESKDIITPFVPSGSQLADIFTKALPKNAIDSICSKLGVIDIYSPA</sequence>
<dbReference type="InterPro" id="IPR057670">
    <property type="entry name" value="SH3_retrovirus"/>
</dbReference>
<name>A0A2N9HBA5_FAGSY</name>
<accession>A0A2N9HBA5</accession>
<proteinExistence type="predicted"/>
<dbReference type="PROSITE" id="PS50994">
    <property type="entry name" value="INTEGRASE"/>
    <property type="match status" value="1"/>
</dbReference>
<dbReference type="GO" id="GO:0004190">
    <property type="term" value="F:aspartic-type endopeptidase activity"/>
    <property type="evidence" value="ECO:0007669"/>
    <property type="project" value="UniProtKB-KW"/>
</dbReference>
<dbReference type="PANTHER" id="PTHR11439">
    <property type="entry name" value="GAG-POL-RELATED RETROTRANSPOSON"/>
    <property type="match status" value="1"/>
</dbReference>
<dbReference type="InterPro" id="IPR012337">
    <property type="entry name" value="RNaseH-like_sf"/>
</dbReference>
<evidence type="ECO:0000256" key="1">
    <source>
        <dbReference type="ARBA" id="ARBA00022750"/>
    </source>
</evidence>
<dbReference type="SUPFAM" id="SSF53098">
    <property type="entry name" value="Ribonuclease H-like"/>
    <property type="match status" value="1"/>
</dbReference>
<gene>
    <name evidence="4" type="ORF">FSB_LOCUS37060</name>
</gene>
<dbReference type="Pfam" id="PF14223">
    <property type="entry name" value="Retrotran_gag_2"/>
    <property type="match status" value="1"/>
</dbReference>
<evidence type="ECO:0000259" key="3">
    <source>
        <dbReference type="PROSITE" id="PS50994"/>
    </source>
</evidence>
<dbReference type="InterPro" id="IPR001584">
    <property type="entry name" value="Integrase_cat-core"/>
</dbReference>
<reference evidence="4" key="1">
    <citation type="submission" date="2018-02" db="EMBL/GenBank/DDBJ databases">
        <authorList>
            <person name="Cohen D.B."/>
            <person name="Kent A.D."/>
        </authorList>
    </citation>
    <scope>NUCLEOTIDE SEQUENCE</scope>
</reference>
<dbReference type="SUPFAM" id="SSF56672">
    <property type="entry name" value="DNA/RNA polymerases"/>
    <property type="match status" value="1"/>
</dbReference>
<dbReference type="CDD" id="cd09272">
    <property type="entry name" value="RNase_HI_RT_Ty1"/>
    <property type="match status" value="1"/>
</dbReference>
<dbReference type="Pfam" id="PF25597">
    <property type="entry name" value="SH3_retrovirus"/>
    <property type="match status" value="1"/>
</dbReference>
<keyword evidence="1" id="KW-0064">Aspartyl protease</keyword>
<dbReference type="Pfam" id="PF22936">
    <property type="entry name" value="Pol_BBD"/>
    <property type="match status" value="1"/>
</dbReference>
<organism evidence="4">
    <name type="scientific">Fagus sylvatica</name>
    <name type="common">Beechnut</name>
    <dbReference type="NCBI Taxonomy" id="28930"/>
    <lineage>
        <taxon>Eukaryota</taxon>
        <taxon>Viridiplantae</taxon>
        <taxon>Streptophyta</taxon>
        <taxon>Embryophyta</taxon>
        <taxon>Tracheophyta</taxon>
        <taxon>Spermatophyta</taxon>
        <taxon>Magnoliopsida</taxon>
        <taxon>eudicotyledons</taxon>
        <taxon>Gunneridae</taxon>
        <taxon>Pentapetalae</taxon>
        <taxon>rosids</taxon>
        <taxon>fabids</taxon>
        <taxon>Fagales</taxon>
        <taxon>Fagaceae</taxon>
        <taxon>Fagus</taxon>
    </lineage>
</organism>
<keyword evidence="1" id="KW-0378">Hydrolase</keyword>
<dbReference type="InterPro" id="IPR036397">
    <property type="entry name" value="RNaseH_sf"/>
</dbReference>
<dbReference type="Pfam" id="PF00665">
    <property type="entry name" value="rve"/>
    <property type="match status" value="1"/>
</dbReference>